<dbReference type="VEuPathDB" id="FungiDB:AB675_7670"/>
<feature type="compositionally biased region" description="Basic and acidic residues" evidence="2">
    <location>
        <begin position="201"/>
        <end position="221"/>
    </location>
</feature>
<evidence type="ECO:0000259" key="3">
    <source>
        <dbReference type="Pfam" id="PF09329"/>
    </source>
</evidence>
<dbReference type="GO" id="GO:0043596">
    <property type="term" value="C:nuclear replication fork"/>
    <property type="evidence" value="ECO:0007669"/>
    <property type="project" value="TreeGrafter"/>
</dbReference>
<evidence type="ECO:0000256" key="2">
    <source>
        <dbReference type="SAM" id="MobiDB-lite"/>
    </source>
</evidence>
<dbReference type="InterPro" id="IPR040184">
    <property type="entry name" value="Mcm10"/>
</dbReference>
<feature type="region of interest" description="Disordered" evidence="2">
    <location>
        <begin position="644"/>
        <end position="663"/>
    </location>
</feature>
<accession>A0A0N0NMN9</accession>
<protein>
    <submittedName>
        <fullName evidence="4">DNA replication licensing factor mcm10</fullName>
    </submittedName>
</protein>
<feature type="region of interest" description="Disordered" evidence="2">
    <location>
        <begin position="519"/>
        <end position="566"/>
    </location>
</feature>
<feature type="compositionally biased region" description="Polar residues" evidence="2">
    <location>
        <begin position="96"/>
        <end position="114"/>
    </location>
</feature>
<dbReference type="GeneID" id="28739937"/>
<sequence length="751" mass="82867">MSEDIPWPPTSPKAALLSSPSGRKRYSEAMDRSPIKRSRTTPNLLSRLQDARSGGQDENMPDSDEEDDEETLKLQLAAIEAKLKLKRLQQAKAKPESTQHASSSRRTETVQIGLSPTKRAPISLEPRSPSRLLLGIDKGKTGADMSLKRAKSLSDRPGTSTALVRPERSLSRASQLSSRLQSAASRPSSQTSSATPAPKSFSERMADVRDKDKGREIRRSAALENRTSNFNLDKDEMEEYRALAEENQKAMSPPVRNAMTQSYTREEILQAQSAAGGSKLRRSKTDPDLKSRRPVSRSSDSHEPDSSLHEGFSGISLSSRILPHTFLKRTLPEDDFTVYTVAELLRNIKSPEYELPDGVGDYVVFAIIASKSSPLDQKIKAEETSSGTKDWERKWDDGKQNAKKFIAMTLTDLKWTVDLYLFGTAVPRYHRLTPGTVIAILNPGIMPPKKGREESGAFSLNLSNGEDTILEIGTAAHLGHCTSKKKDGKLCGQWIDTSKTEICEWHLNMQLHRTEQGRMGLNAGSHGYGQGSKSGSSGFPRFNQSDRRGGRSGRGRGGGLLPRDEGQKFDELGQSYFVSRGTAPIAPPTMSDINTPFTTINTARTIDLDDPFLNADHVRDRKTLMKKRAERQQQEREIAKHLGKTSYGSSAGAEYMRHQSGTATKKEMTGREGVGVRRDAQAILGSIMRDAGDGKSKRTGDEVRLSPAKREKKKVTRFVTDRGIREAGRESSGVVPAINEDDDDDDDLDIV</sequence>
<keyword evidence="5" id="KW-1185">Reference proteome</keyword>
<dbReference type="PANTHER" id="PTHR13454">
    <property type="entry name" value="PROTEIN MCM10 HOMOLOG"/>
    <property type="match status" value="1"/>
</dbReference>
<dbReference type="OrthoDB" id="273123at2759"/>
<feature type="compositionally biased region" description="Acidic residues" evidence="2">
    <location>
        <begin position="59"/>
        <end position="70"/>
    </location>
</feature>
<dbReference type="Pfam" id="PF09329">
    <property type="entry name" value="zf-primase"/>
    <property type="match status" value="1"/>
</dbReference>
<feature type="domain" description="Zinc finger Mcm10/DnaG-type" evidence="3">
    <location>
        <begin position="473"/>
        <end position="518"/>
    </location>
</feature>
<comment type="similarity">
    <text evidence="1">Belongs to the MCM10 family.</text>
</comment>
<evidence type="ECO:0000256" key="1">
    <source>
        <dbReference type="ARBA" id="ARBA00009679"/>
    </source>
</evidence>
<feature type="compositionally biased region" description="Acidic residues" evidence="2">
    <location>
        <begin position="739"/>
        <end position="751"/>
    </location>
</feature>
<proteinExistence type="inferred from homology"/>
<feature type="compositionally biased region" description="Basic and acidic residues" evidence="2">
    <location>
        <begin position="690"/>
        <end position="704"/>
    </location>
</feature>
<feature type="region of interest" description="Disordered" evidence="2">
    <location>
        <begin position="88"/>
        <end position="234"/>
    </location>
</feature>
<dbReference type="STRING" id="1664694.A0A0N0NMN9"/>
<gene>
    <name evidence="4" type="ORF">AB675_7670</name>
</gene>
<dbReference type="AlphaFoldDB" id="A0A0N0NMN9"/>
<dbReference type="GO" id="GO:0003697">
    <property type="term" value="F:single-stranded DNA binding"/>
    <property type="evidence" value="ECO:0007669"/>
    <property type="project" value="InterPro"/>
</dbReference>
<feature type="compositionally biased region" description="Low complexity" evidence="2">
    <location>
        <begin position="123"/>
        <end position="134"/>
    </location>
</feature>
<evidence type="ECO:0000313" key="4">
    <source>
        <dbReference type="EMBL" id="KPI40429.1"/>
    </source>
</evidence>
<feature type="compositionally biased region" description="Basic and acidic residues" evidence="2">
    <location>
        <begin position="719"/>
        <end position="729"/>
    </location>
</feature>
<evidence type="ECO:0000313" key="5">
    <source>
        <dbReference type="Proteomes" id="UP000038010"/>
    </source>
</evidence>
<dbReference type="GO" id="GO:0003688">
    <property type="term" value="F:DNA replication origin binding"/>
    <property type="evidence" value="ECO:0007669"/>
    <property type="project" value="TreeGrafter"/>
</dbReference>
<dbReference type="RefSeq" id="XP_018000392.1">
    <property type="nucleotide sequence ID" value="XM_018148057.1"/>
</dbReference>
<dbReference type="Proteomes" id="UP000038010">
    <property type="component" value="Unassembled WGS sequence"/>
</dbReference>
<feature type="compositionally biased region" description="Pro residues" evidence="2">
    <location>
        <begin position="1"/>
        <end position="11"/>
    </location>
</feature>
<feature type="compositionally biased region" description="Basic and acidic residues" evidence="2">
    <location>
        <begin position="299"/>
        <end position="308"/>
    </location>
</feature>
<comment type="caution">
    <text evidence="4">The sequence shown here is derived from an EMBL/GenBank/DDBJ whole genome shotgun (WGS) entry which is preliminary data.</text>
</comment>
<dbReference type="EMBL" id="LFJN01000012">
    <property type="protein sequence ID" value="KPI40429.1"/>
    <property type="molecule type" value="Genomic_DNA"/>
</dbReference>
<dbReference type="InterPro" id="IPR015408">
    <property type="entry name" value="Znf_Mcm10/DnaG"/>
</dbReference>
<reference evidence="4 5" key="1">
    <citation type="submission" date="2015-06" db="EMBL/GenBank/DDBJ databases">
        <title>Draft genome of the ant-associated black yeast Phialophora attae CBS 131958.</title>
        <authorList>
            <person name="Moreno L.F."/>
            <person name="Stielow B.J."/>
            <person name="de Hoog S."/>
            <person name="Vicente V.A."/>
            <person name="Weiss V.A."/>
            <person name="de Vries M."/>
            <person name="Cruz L.M."/>
            <person name="Souza E.M."/>
        </authorList>
    </citation>
    <scope>NUCLEOTIDE SEQUENCE [LARGE SCALE GENOMIC DNA]</scope>
    <source>
        <strain evidence="4 5">CBS 131958</strain>
    </source>
</reference>
<feature type="compositionally biased region" description="Low complexity" evidence="2">
    <location>
        <begin position="171"/>
        <end position="200"/>
    </location>
</feature>
<dbReference type="GO" id="GO:0006270">
    <property type="term" value="P:DNA replication initiation"/>
    <property type="evidence" value="ECO:0007669"/>
    <property type="project" value="InterPro"/>
</dbReference>
<feature type="region of interest" description="Disordered" evidence="2">
    <location>
        <begin position="272"/>
        <end position="311"/>
    </location>
</feature>
<dbReference type="Gene3D" id="2.40.50.140">
    <property type="entry name" value="Nucleic acid-binding proteins"/>
    <property type="match status" value="1"/>
</dbReference>
<dbReference type="InterPro" id="IPR012340">
    <property type="entry name" value="NA-bd_OB-fold"/>
</dbReference>
<name>A0A0N0NMN9_9EURO</name>
<dbReference type="PANTHER" id="PTHR13454:SF11">
    <property type="entry name" value="PROTEIN MCM10 HOMOLOG"/>
    <property type="match status" value="1"/>
</dbReference>
<organism evidence="4 5">
    <name type="scientific">Cyphellophora attinorum</name>
    <dbReference type="NCBI Taxonomy" id="1664694"/>
    <lineage>
        <taxon>Eukaryota</taxon>
        <taxon>Fungi</taxon>
        <taxon>Dikarya</taxon>
        <taxon>Ascomycota</taxon>
        <taxon>Pezizomycotina</taxon>
        <taxon>Eurotiomycetes</taxon>
        <taxon>Chaetothyriomycetidae</taxon>
        <taxon>Chaetothyriales</taxon>
        <taxon>Cyphellophoraceae</taxon>
        <taxon>Cyphellophora</taxon>
    </lineage>
</organism>
<feature type="compositionally biased region" description="Basic and acidic residues" evidence="2">
    <location>
        <begin position="25"/>
        <end position="34"/>
    </location>
</feature>
<feature type="region of interest" description="Disordered" evidence="2">
    <location>
        <begin position="689"/>
        <end position="751"/>
    </location>
</feature>
<feature type="region of interest" description="Disordered" evidence="2">
    <location>
        <begin position="1"/>
        <end position="72"/>
    </location>
</feature>